<dbReference type="GO" id="GO:0043709">
    <property type="term" value="P:cell adhesion involved in single-species biofilm formation"/>
    <property type="evidence" value="ECO:0007669"/>
    <property type="project" value="TreeGrafter"/>
</dbReference>
<dbReference type="InterPro" id="IPR008966">
    <property type="entry name" value="Adhesion_dom_sf"/>
</dbReference>
<dbReference type="InterPro" id="IPR050263">
    <property type="entry name" value="Bact_Fimbrial_Adh_Pro"/>
</dbReference>
<reference evidence="7 8" key="1">
    <citation type="submission" date="2013-06" db="EMBL/GenBank/DDBJ databases">
        <title>The Genome Sequence of Acinetobacter rudis CIP 110305.</title>
        <authorList>
            <consortium name="The Broad Institute Genome Sequencing Platform"/>
            <consortium name="The Broad Institute Genome Sequencing Center for Infectious Disease"/>
            <person name="Cerqueira G."/>
            <person name="Feldgarden M."/>
            <person name="Courvalin P."/>
            <person name="Perichon B."/>
            <person name="Grillot-Courvalin C."/>
            <person name="Clermont D."/>
            <person name="Rocha E."/>
            <person name="Yoon E.-J."/>
            <person name="Nemec A."/>
            <person name="Young S.K."/>
            <person name="Zeng Q."/>
            <person name="Gargeya S."/>
            <person name="Fitzgerald M."/>
            <person name="Abouelleil A."/>
            <person name="Alvarado L."/>
            <person name="Berlin A.M."/>
            <person name="Chapman S.B."/>
            <person name="Dewar J."/>
            <person name="Goldberg J."/>
            <person name="Griggs A."/>
            <person name="Gujja S."/>
            <person name="Hansen M."/>
            <person name="Howarth C."/>
            <person name="Imamovic A."/>
            <person name="Larimer J."/>
            <person name="McCowan C."/>
            <person name="Murphy C."/>
            <person name="Pearson M."/>
            <person name="Priest M."/>
            <person name="Roberts A."/>
            <person name="Saif S."/>
            <person name="Shea T."/>
            <person name="Sykes S."/>
            <person name="Wortman J."/>
            <person name="Nusbaum C."/>
            <person name="Birren B."/>
        </authorList>
    </citation>
    <scope>NUCLEOTIDE SEQUENCE [LARGE SCALE GENOMIC DNA]</scope>
    <source>
        <strain evidence="7 8">CIP 110305</strain>
    </source>
</reference>
<dbReference type="HOGENOM" id="CLU_088965_0_3_6"/>
<evidence type="ECO:0000256" key="1">
    <source>
        <dbReference type="ARBA" id="ARBA00004561"/>
    </source>
</evidence>
<comment type="subcellular location">
    <subcellularLocation>
        <location evidence="1">Fimbrium</location>
    </subcellularLocation>
</comment>
<feature type="domain" description="Fimbrial-type adhesion" evidence="6">
    <location>
        <begin position="27"/>
        <end position="172"/>
    </location>
</feature>
<keyword evidence="8" id="KW-1185">Reference proteome</keyword>
<keyword evidence="3 5" id="KW-0732">Signal</keyword>
<dbReference type="Proteomes" id="UP000014568">
    <property type="component" value="Unassembled WGS sequence"/>
</dbReference>
<feature type="chain" id="PRO_5004511883" description="Fimbrial-type adhesion domain-containing protein" evidence="5">
    <location>
        <begin position="23"/>
        <end position="175"/>
    </location>
</feature>
<feature type="signal peptide" evidence="5">
    <location>
        <begin position="1"/>
        <end position="22"/>
    </location>
</feature>
<dbReference type="eggNOG" id="COG3539">
    <property type="taxonomic scope" value="Bacteria"/>
</dbReference>
<dbReference type="RefSeq" id="WP_016657854.1">
    <property type="nucleotide sequence ID" value="NZ_KE340355.1"/>
</dbReference>
<name>S3MQN6_9GAMM</name>
<keyword evidence="4" id="KW-0281">Fimbrium</keyword>
<evidence type="ECO:0000256" key="5">
    <source>
        <dbReference type="SAM" id="SignalP"/>
    </source>
</evidence>
<accession>S3MQN6</accession>
<sequence length="175" mass="18033">MKLALTVLASAAAITLSTQASAAGQVNFTGQIINAACEITVDGKQNGQIDLGKWPTSTFQAVGDKSSPKPFVLKVSDCIEGSYNLHFEGDADLTNPKLLKASEATGVGIAIANMNSMTNLVNINTGATGNPNAEVIVAAGQKDGTLNLQSFYQSTTATVTAGKADATARITLEQK</sequence>
<proteinExistence type="inferred from homology"/>
<dbReference type="AlphaFoldDB" id="S3MQN6"/>
<dbReference type="PATRIC" id="fig|421052.3.peg.3427"/>
<dbReference type="STRING" id="632955.GCA_000829675_02699"/>
<protein>
    <recommendedName>
        <fullName evidence="6">Fimbrial-type adhesion domain-containing protein</fullName>
    </recommendedName>
</protein>
<comment type="caution">
    <text evidence="7">The sequence shown here is derived from an EMBL/GenBank/DDBJ whole genome shotgun (WGS) entry which is preliminary data.</text>
</comment>
<evidence type="ECO:0000256" key="4">
    <source>
        <dbReference type="ARBA" id="ARBA00023263"/>
    </source>
</evidence>
<evidence type="ECO:0000256" key="2">
    <source>
        <dbReference type="ARBA" id="ARBA00006671"/>
    </source>
</evidence>
<dbReference type="Gene3D" id="2.60.40.1090">
    <property type="entry name" value="Fimbrial-type adhesion domain"/>
    <property type="match status" value="1"/>
</dbReference>
<evidence type="ECO:0000313" key="8">
    <source>
        <dbReference type="Proteomes" id="UP000014568"/>
    </source>
</evidence>
<dbReference type="EMBL" id="ATGI01000039">
    <property type="protein sequence ID" value="EPF69932.1"/>
    <property type="molecule type" value="Genomic_DNA"/>
</dbReference>
<comment type="similarity">
    <text evidence="2">Belongs to the fimbrial protein family.</text>
</comment>
<organism evidence="7 8">
    <name type="scientific">Acinetobacter rudis CIP 110305</name>
    <dbReference type="NCBI Taxonomy" id="421052"/>
    <lineage>
        <taxon>Bacteria</taxon>
        <taxon>Pseudomonadati</taxon>
        <taxon>Pseudomonadota</taxon>
        <taxon>Gammaproteobacteria</taxon>
        <taxon>Moraxellales</taxon>
        <taxon>Moraxellaceae</taxon>
        <taxon>Acinetobacter</taxon>
    </lineage>
</organism>
<dbReference type="InterPro" id="IPR036937">
    <property type="entry name" value="Adhesion_dom_fimbrial_sf"/>
</dbReference>
<dbReference type="SUPFAM" id="SSF49401">
    <property type="entry name" value="Bacterial adhesins"/>
    <property type="match status" value="1"/>
</dbReference>
<dbReference type="Pfam" id="PF00419">
    <property type="entry name" value="Fimbrial"/>
    <property type="match status" value="1"/>
</dbReference>
<dbReference type="InterPro" id="IPR000259">
    <property type="entry name" value="Adhesion_dom_fimbrial"/>
</dbReference>
<dbReference type="GO" id="GO:0009289">
    <property type="term" value="C:pilus"/>
    <property type="evidence" value="ECO:0007669"/>
    <property type="project" value="UniProtKB-SubCell"/>
</dbReference>
<evidence type="ECO:0000256" key="3">
    <source>
        <dbReference type="ARBA" id="ARBA00022729"/>
    </source>
</evidence>
<dbReference type="OrthoDB" id="6522787at2"/>
<evidence type="ECO:0000259" key="6">
    <source>
        <dbReference type="Pfam" id="PF00419"/>
    </source>
</evidence>
<gene>
    <name evidence="7" type="ORF">F945_03495</name>
</gene>
<dbReference type="PANTHER" id="PTHR33420">
    <property type="entry name" value="FIMBRIAL SUBUNIT ELFA-RELATED"/>
    <property type="match status" value="1"/>
</dbReference>
<dbReference type="PANTHER" id="PTHR33420:SF3">
    <property type="entry name" value="FIMBRIAL SUBUNIT ELFA"/>
    <property type="match status" value="1"/>
</dbReference>
<evidence type="ECO:0000313" key="7">
    <source>
        <dbReference type="EMBL" id="EPF69932.1"/>
    </source>
</evidence>